<dbReference type="FunFam" id="3.40.1360.10:FF:000002">
    <property type="entry name" value="DNA primase"/>
    <property type="match status" value="1"/>
</dbReference>
<dbReference type="InterPro" id="IPR013264">
    <property type="entry name" value="DNAG_N"/>
</dbReference>
<evidence type="ECO:0000256" key="5">
    <source>
        <dbReference type="ARBA" id="ARBA00022705"/>
    </source>
</evidence>
<dbReference type="InterPro" id="IPR002694">
    <property type="entry name" value="Znf_CHC2"/>
</dbReference>
<keyword evidence="1 12" id="KW-0240">DNA-directed RNA polymerase</keyword>
<dbReference type="Gene3D" id="1.10.860.10">
    <property type="entry name" value="DNAb Helicase, Chain A"/>
    <property type="match status" value="1"/>
</dbReference>
<keyword evidence="15" id="KW-1185">Reference proteome</keyword>
<dbReference type="InterPro" id="IPR006295">
    <property type="entry name" value="DNA_primase_DnaG"/>
</dbReference>
<dbReference type="SMART" id="SM00493">
    <property type="entry name" value="TOPRIM"/>
    <property type="match status" value="1"/>
</dbReference>
<dbReference type="PANTHER" id="PTHR30313">
    <property type="entry name" value="DNA PRIMASE"/>
    <property type="match status" value="1"/>
</dbReference>
<dbReference type="InterPro" id="IPR016136">
    <property type="entry name" value="DNA_helicase_N/primase_C"/>
</dbReference>
<dbReference type="Proteomes" id="UP000095697">
    <property type="component" value="Chromosome I"/>
</dbReference>
<feature type="zinc finger region" description="CHC2-type" evidence="12">
    <location>
        <begin position="40"/>
        <end position="64"/>
    </location>
</feature>
<dbReference type="FunFam" id="3.90.980.10:FF:000001">
    <property type="entry name" value="DNA primase"/>
    <property type="match status" value="1"/>
</dbReference>
<dbReference type="InterPro" id="IPR013173">
    <property type="entry name" value="DNA_primase_DnaG_DnaB-bd_dom"/>
</dbReference>
<comment type="cofactor">
    <cofactor evidence="12">
        <name>Zn(2+)</name>
        <dbReference type="ChEBI" id="CHEBI:29105"/>
    </cofactor>
    <text evidence="12">Binds 1 zinc ion per monomer.</text>
</comment>
<keyword evidence="8 12" id="KW-0862">Zinc</keyword>
<dbReference type="Pfam" id="PF10410">
    <property type="entry name" value="DnaB_bind"/>
    <property type="match status" value="1"/>
</dbReference>
<dbReference type="SUPFAM" id="SSF56731">
    <property type="entry name" value="DNA primase core"/>
    <property type="match status" value="1"/>
</dbReference>
<evidence type="ECO:0000256" key="6">
    <source>
        <dbReference type="ARBA" id="ARBA00022723"/>
    </source>
</evidence>
<keyword evidence="2 12" id="KW-0639">Primosome</keyword>
<dbReference type="Pfam" id="PF01807">
    <property type="entry name" value="Zn_ribbon_DnaG"/>
    <property type="match status" value="1"/>
</dbReference>
<dbReference type="AlphaFoldDB" id="A0A143WQ10"/>
<evidence type="ECO:0000256" key="8">
    <source>
        <dbReference type="ARBA" id="ARBA00022833"/>
    </source>
</evidence>
<keyword evidence="11 12" id="KW-0804">Transcription</keyword>
<evidence type="ECO:0000313" key="14">
    <source>
        <dbReference type="EMBL" id="CUX95818.1"/>
    </source>
</evidence>
<keyword evidence="5 12" id="KW-0235">DNA replication</keyword>
<dbReference type="GO" id="GO:0000428">
    <property type="term" value="C:DNA-directed RNA polymerase complex"/>
    <property type="evidence" value="ECO:0007669"/>
    <property type="project" value="UniProtKB-KW"/>
</dbReference>
<evidence type="ECO:0000259" key="13">
    <source>
        <dbReference type="PROSITE" id="PS50880"/>
    </source>
</evidence>
<reference evidence="15" key="1">
    <citation type="submission" date="2016-01" db="EMBL/GenBank/DDBJ databases">
        <authorList>
            <person name="Husnik F."/>
        </authorList>
    </citation>
    <scope>NUCLEOTIDE SEQUENCE [LARGE SCALE GENOMIC DNA]</scope>
</reference>
<evidence type="ECO:0000256" key="11">
    <source>
        <dbReference type="ARBA" id="ARBA00023163"/>
    </source>
</evidence>
<evidence type="ECO:0000256" key="3">
    <source>
        <dbReference type="ARBA" id="ARBA00022679"/>
    </source>
</evidence>
<dbReference type="GO" id="GO:0003677">
    <property type="term" value="F:DNA binding"/>
    <property type="evidence" value="ECO:0007669"/>
    <property type="project" value="UniProtKB-KW"/>
</dbReference>
<keyword evidence="6 12" id="KW-0479">Metal-binding</keyword>
<dbReference type="RefSeq" id="WP_067569265.1">
    <property type="nucleotide sequence ID" value="NZ_LN999831.1"/>
</dbReference>
<dbReference type="Pfam" id="PF08278">
    <property type="entry name" value="DnaG_DnaB_bind"/>
    <property type="match status" value="1"/>
</dbReference>
<name>A0A143WQ10_9ENTR</name>
<dbReference type="STRING" id="1778264.PMARG_ME00152"/>
<dbReference type="HAMAP" id="MF_00974">
    <property type="entry name" value="DNA_primase_DnaG"/>
    <property type="match status" value="1"/>
</dbReference>
<accession>A0A143WQ10</accession>
<dbReference type="Gene3D" id="1.20.50.20">
    <property type="entry name" value="DnaG, RNA polymerase domain, helical bundle"/>
    <property type="match status" value="1"/>
</dbReference>
<keyword evidence="4 12" id="KW-0548">Nucleotidyltransferase</keyword>
<evidence type="ECO:0000256" key="9">
    <source>
        <dbReference type="ARBA" id="ARBA00022842"/>
    </source>
</evidence>
<dbReference type="SMART" id="SM00766">
    <property type="entry name" value="DnaG_DnaB_bind"/>
    <property type="match status" value="1"/>
</dbReference>
<keyword evidence="3 12" id="KW-0808">Transferase</keyword>
<evidence type="ECO:0000256" key="2">
    <source>
        <dbReference type="ARBA" id="ARBA00022515"/>
    </source>
</evidence>
<dbReference type="GO" id="GO:1990077">
    <property type="term" value="C:primosome complex"/>
    <property type="evidence" value="ECO:0007669"/>
    <property type="project" value="UniProtKB-KW"/>
</dbReference>
<dbReference type="PATRIC" id="fig|1778264.3.peg.141"/>
<dbReference type="Pfam" id="PF13155">
    <property type="entry name" value="Toprim_2"/>
    <property type="match status" value="1"/>
</dbReference>
<dbReference type="InterPro" id="IPR006171">
    <property type="entry name" value="TOPRIM_dom"/>
</dbReference>
<dbReference type="InterPro" id="IPR034151">
    <property type="entry name" value="TOPRIM_DnaG_bac"/>
</dbReference>
<dbReference type="Gene3D" id="3.90.980.10">
    <property type="entry name" value="DNA primase, catalytic core, N-terminal domain"/>
    <property type="match status" value="1"/>
</dbReference>
<dbReference type="PROSITE" id="PS50880">
    <property type="entry name" value="TOPRIM"/>
    <property type="match status" value="1"/>
</dbReference>
<dbReference type="Gene3D" id="3.90.580.10">
    <property type="entry name" value="Zinc finger, CHC2-type domain"/>
    <property type="match status" value="1"/>
</dbReference>
<sequence length="585" mass="68017">MAGYIPRIFIKNLLARTDIVKLINTRLKLKPQHKNFYACCPFHYEKIPSFVVNSEKQFYHCFGCGAHGNAIDFLINYDRLEFIETIEELAASQGIEIPYIKKLNVDNKKELNSRKNLYQLMNKLNNFYQQVLKEQTAVKACYYLQQQRGLSKKIITKFSIGFAPSGWNNILQRFGSSKEDQSLLKKSGMIIVNNNNKSYDRFRERIIFPIRDTQNRIIGFGGRLLDDSHPKYINSPETEIFHKGRHLYGIYEAKQQHLELSQLLVVEGYMDVITLAQFNIDYAVALLGTSITTEHIQLLYRTTDLVICCYDGDLAGRKAAWRTLEKTIPYLNDGRQLRFMFLKEGEDPDQLIRKIGKEAFEQQIKQAYPMSTFLFETLMQKVDLSSPDGKAKLSQLALPLIEKIPGFTLRIYLRQQLGIKIGILDDNQFNKLLLHTSQKLNRLSTNQGIKKTPIRNLISLLIQYPRLSNVVPIVHGLENIIYPGVPLFIELVKICILYPKINTGQLLEFYRDSKYYHYIKTLANCNYLINDQMIESMFIDILKNFYDSILEKRQEKLIAIARYQGLTDKERLELWSLNQALAKRN</sequence>
<gene>
    <name evidence="12 14" type="primary">dnaG</name>
    <name evidence="14" type="ORF">PMARG_ME00152</name>
</gene>
<comment type="domain">
    <text evidence="12">Contains an N-terminal zinc-binding domain, a central core domain that contains the primase activity, and a C-terminal DnaB-binding domain.</text>
</comment>
<dbReference type="PANTHER" id="PTHR30313:SF2">
    <property type="entry name" value="DNA PRIMASE"/>
    <property type="match status" value="1"/>
</dbReference>
<comment type="similarity">
    <text evidence="12">Belongs to the DnaG primase family.</text>
</comment>
<dbReference type="OrthoDB" id="9803773at2"/>
<dbReference type="EMBL" id="LN999831">
    <property type="protein sequence ID" value="CUX95818.1"/>
    <property type="molecule type" value="Genomic_DNA"/>
</dbReference>
<evidence type="ECO:0000256" key="12">
    <source>
        <dbReference type="HAMAP-Rule" id="MF_00974"/>
    </source>
</evidence>
<evidence type="ECO:0000256" key="7">
    <source>
        <dbReference type="ARBA" id="ARBA00022771"/>
    </source>
</evidence>
<evidence type="ECO:0000256" key="10">
    <source>
        <dbReference type="ARBA" id="ARBA00023125"/>
    </source>
</evidence>
<dbReference type="FunFam" id="3.90.580.10:FF:000001">
    <property type="entry name" value="DNA primase"/>
    <property type="match status" value="1"/>
</dbReference>
<dbReference type="InterPro" id="IPR030846">
    <property type="entry name" value="DnaG_bac"/>
</dbReference>
<evidence type="ECO:0000256" key="1">
    <source>
        <dbReference type="ARBA" id="ARBA00022478"/>
    </source>
</evidence>
<comment type="catalytic activity">
    <reaction evidence="12">
        <text>ssDNA + n NTP = ssDNA/pppN(pN)n-1 hybrid + (n-1) diphosphate.</text>
        <dbReference type="EC" id="2.7.7.101"/>
    </reaction>
</comment>
<dbReference type="InterPro" id="IPR036977">
    <property type="entry name" value="DNA_primase_Znf_CHC2"/>
</dbReference>
<keyword evidence="10 12" id="KW-0238">DNA-binding</keyword>
<dbReference type="Gene3D" id="3.40.1360.10">
    <property type="match status" value="1"/>
</dbReference>
<dbReference type="SUPFAM" id="SSF117023">
    <property type="entry name" value="DNA primase DnaG, C-terminal domain"/>
    <property type="match status" value="1"/>
</dbReference>
<proteinExistence type="inferred from homology"/>
<dbReference type="KEGG" id="cmik:PMARG_ME00152"/>
<dbReference type="SMART" id="SM00400">
    <property type="entry name" value="ZnF_CHCC"/>
    <property type="match status" value="1"/>
</dbReference>
<evidence type="ECO:0000256" key="4">
    <source>
        <dbReference type="ARBA" id="ARBA00022695"/>
    </source>
</evidence>
<keyword evidence="9" id="KW-0460">Magnesium</keyword>
<dbReference type="GO" id="GO:0006269">
    <property type="term" value="P:DNA replication, synthesis of primer"/>
    <property type="evidence" value="ECO:0007669"/>
    <property type="project" value="UniProtKB-UniRule"/>
</dbReference>
<comment type="function">
    <text evidence="12">RNA polymerase that catalyzes the synthesis of short RNA molecules used as primers for DNA polymerase during DNA replication.</text>
</comment>
<dbReference type="GO" id="GO:0005737">
    <property type="term" value="C:cytoplasm"/>
    <property type="evidence" value="ECO:0007669"/>
    <property type="project" value="TreeGrafter"/>
</dbReference>
<dbReference type="NCBIfam" id="TIGR01391">
    <property type="entry name" value="dnaG"/>
    <property type="match status" value="1"/>
</dbReference>
<dbReference type="InterPro" id="IPR019475">
    <property type="entry name" value="DNA_primase_DnaB-bd"/>
</dbReference>
<keyword evidence="7 12" id="KW-0863">Zinc-finger</keyword>
<protein>
    <recommendedName>
        <fullName evidence="12">DNA primase</fullName>
        <ecNumber evidence="12">2.7.7.101</ecNumber>
    </recommendedName>
</protein>
<comment type="subunit">
    <text evidence="12">Monomer. Interacts with DnaB.</text>
</comment>
<dbReference type="InterPro" id="IPR037068">
    <property type="entry name" value="DNA_primase_core_N_sf"/>
</dbReference>
<dbReference type="CDD" id="cd03364">
    <property type="entry name" value="TOPRIM_DnaG_primases"/>
    <property type="match status" value="1"/>
</dbReference>
<dbReference type="GO" id="GO:0008270">
    <property type="term" value="F:zinc ion binding"/>
    <property type="evidence" value="ECO:0007669"/>
    <property type="project" value="UniProtKB-UniRule"/>
</dbReference>
<evidence type="ECO:0000313" key="15">
    <source>
        <dbReference type="Proteomes" id="UP000095697"/>
    </source>
</evidence>
<dbReference type="SUPFAM" id="SSF57783">
    <property type="entry name" value="Zinc beta-ribbon"/>
    <property type="match status" value="1"/>
</dbReference>
<dbReference type="EC" id="2.7.7.101" evidence="12"/>
<feature type="domain" description="Toprim" evidence="13">
    <location>
        <begin position="261"/>
        <end position="343"/>
    </location>
</feature>
<dbReference type="Pfam" id="PF08275">
    <property type="entry name" value="DNAG_N"/>
    <property type="match status" value="1"/>
</dbReference>
<dbReference type="InterPro" id="IPR050219">
    <property type="entry name" value="DnaG_primase"/>
</dbReference>
<dbReference type="GO" id="GO:0003899">
    <property type="term" value="F:DNA-directed RNA polymerase activity"/>
    <property type="evidence" value="ECO:0007669"/>
    <property type="project" value="UniProtKB-UniRule"/>
</dbReference>
<organism evidence="14 15">
    <name type="scientific">Candidatus Mikella endobia</name>
    <dbReference type="NCBI Taxonomy" id="1778264"/>
    <lineage>
        <taxon>Bacteria</taxon>
        <taxon>Pseudomonadati</taxon>
        <taxon>Pseudomonadota</taxon>
        <taxon>Gammaproteobacteria</taxon>
        <taxon>Enterobacterales</taxon>
        <taxon>Enterobacteriaceae</taxon>
        <taxon>Candidatus Mikella</taxon>
    </lineage>
</organism>